<evidence type="ECO:0000259" key="5">
    <source>
        <dbReference type="Pfam" id="PF04542"/>
    </source>
</evidence>
<evidence type="ECO:0000313" key="7">
    <source>
        <dbReference type="Proteomes" id="UP001597319"/>
    </source>
</evidence>
<comment type="caution">
    <text evidence="6">The sequence shown here is derived from an EMBL/GenBank/DDBJ whole genome shotgun (WGS) entry which is preliminary data.</text>
</comment>
<dbReference type="InterPro" id="IPR039425">
    <property type="entry name" value="RNA_pol_sigma-70-like"/>
</dbReference>
<dbReference type="InterPro" id="IPR013325">
    <property type="entry name" value="RNA_pol_sigma_r2"/>
</dbReference>
<dbReference type="SUPFAM" id="SSF88946">
    <property type="entry name" value="Sigma2 domain of RNA polymerase sigma factors"/>
    <property type="match status" value="1"/>
</dbReference>
<accession>A0ABW5LG78</accession>
<keyword evidence="4" id="KW-0804">Transcription</keyword>
<dbReference type="PANTHER" id="PTHR43133:SF46">
    <property type="entry name" value="RNA POLYMERASE SIGMA-70 FACTOR ECF SUBFAMILY"/>
    <property type="match status" value="1"/>
</dbReference>
<dbReference type="InterPro" id="IPR036388">
    <property type="entry name" value="WH-like_DNA-bd_sf"/>
</dbReference>
<protein>
    <submittedName>
        <fullName evidence="6">RNA polymerase sigma factor</fullName>
    </submittedName>
</protein>
<dbReference type="InterPro" id="IPR007627">
    <property type="entry name" value="RNA_pol_sigma70_r2"/>
</dbReference>
<dbReference type="PANTHER" id="PTHR43133">
    <property type="entry name" value="RNA POLYMERASE ECF-TYPE SIGMA FACTO"/>
    <property type="match status" value="1"/>
</dbReference>
<sequence>MSNNEERRILEGIAAGNTQVIKAFYKKNYNYIKGFVLQNSGDDTDAEDVFQDALIVIYEKLKSGSLDMNKNVSIRTYLYAVCKNLWRSRLRKKKRLIVDSEIIEADEGFEMSIAEEIENKEREHLYRKYFLTLSNTCKDLLNLVFKGNSMKDIAAITGYSEGYTRKKKFECKKALLERIEKDPIYKELKMISEKEK</sequence>
<dbReference type="InterPro" id="IPR013324">
    <property type="entry name" value="RNA_pol_sigma_r3/r4-like"/>
</dbReference>
<dbReference type="EMBL" id="JBHULE010000019">
    <property type="protein sequence ID" value="MFD2563216.1"/>
    <property type="molecule type" value="Genomic_DNA"/>
</dbReference>
<dbReference type="Pfam" id="PF04542">
    <property type="entry name" value="Sigma70_r2"/>
    <property type="match status" value="1"/>
</dbReference>
<dbReference type="InterPro" id="IPR014284">
    <property type="entry name" value="RNA_pol_sigma-70_dom"/>
</dbReference>
<dbReference type="NCBIfam" id="TIGR02937">
    <property type="entry name" value="sigma70-ECF"/>
    <property type="match status" value="1"/>
</dbReference>
<dbReference type="Gene3D" id="1.10.10.10">
    <property type="entry name" value="Winged helix-like DNA-binding domain superfamily/Winged helix DNA-binding domain"/>
    <property type="match status" value="1"/>
</dbReference>
<keyword evidence="2" id="KW-0805">Transcription regulation</keyword>
<dbReference type="SUPFAM" id="SSF88659">
    <property type="entry name" value="Sigma3 and sigma4 domains of RNA polymerase sigma factors"/>
    <property type="match status" value="1"/>
</dbReference>
<evidence type="ECO:0000256" key="1">
    <source>
        <dbReference type="ARBA" id="ARBA00010641"/>
    </source>
</evidence>
<dbReference type="Gene3D" id="1.10.1740.10">
    <property type="match status" value="1"/>
</dbReference>
<dbReference type="RefSeq" id="WP_378292457.1">
    <property type="nucleotide sequence ID" value="NZ_JBHULE010000019.1"/>
</dbReference>
<comment type="similarity">
    <text evidence="1">Belongs to the sigma-70 factor family. ECF subfamily.</text>
</comment>
<feature type="domain" description="RNA polymerase sigma-70 region 2" evidence="5">
    <location>
        <begin position="24"/>
        <end position="95"/>
    </location>
</feature>
<dbReference type="Proteomes" id="UP001597319">
    <property type="component" value="Unassembled WGS sequence"/>
</dbReference>
<evidence type="ECO:0000256" key="2">
    <source>
        <dbReference type="ARBA" id="ARBA00023015"/>
    </source>
</evidence>
<keyword evidence="3" id="KW-0731">Sigma factor</keyword>
<name>A0ABW5LG78_9FLAO</name>
<proteinExistence type="inferred from homology"/>
<gene>
    <name evidence="6" type="ORF">ACFSR1_11115</name>
</gene>
<evidence type="ECO:0000256" key="4">
    <source>
        <dbReference type="ARBA" id="ARBA00023163"/>
    </source>
</evidence>
<reference evidence="7" key="1">
    <citation type="journal article" date="2019" name="Int. J. Syst. Evol. Microbiol.">
        <title>The Global Catalogue of Microorganisms (GCM) 10K type strain sequencing project: providing services to taxonomists for standard genome sequencing and annotation.</title>
        <authorList>
            <consortium name="The Broad Institute Genomics Platform"/>
            <consortium name="The Broad Institute Genome Sequencing Center for Infectious Disease"/>
            <person name="Wu L."/>
            <person name="Ma J."/>
        </authorList>
    </citation>
    <scope>NUCLEOTIDE SEQUENCE [LARGE SCALE GENOMIC DNA]</scope>
    <source>
        <strain evidence="7">KCTC 52274</strain>
    </source>
</reference>
<evidence type="ECO:0000313" key="6">
    <source>
        <dbReference type="EMBL" id="MFD2563216.1"/>
    </source>
</evidence>
<keyword evidence="7" id="KW-1185">Reference proteome</keyword>
<evidence type="ECO:0000256" key="3">
    <source>
        <dbReference type="ARBA" id="ARBA00023082"/>
    </source>
</evidence>
<organism evidence="6 7">
    <name type="scientific">Aquimarina rubra</name>
    <dbReference type="NCBI Taxonomy" id="1920033"/>
    <lineage>
        <taxon>Bacteria</taxon>
        <taxon>Pseudomonadati</taxon>
        <taxon>Bacteroidota</taxon>
        <taxon>Flavobacteriia</taxon>
        <taxon>Flavobacteriales</taxon>
        <taxon>Flavobacteriaceae</taxon>
        <taxon>Aquimarina</taxon>
    </lineage>
</organism>